<evidence type="ECO:0000256" key="6">
    <source>
        <dbReference type="PIRSR" id="PIRSR000097-3"/>
    </source>
</evidence>
<evidence type="ECO:0000313" key="9">
    <source>
        <dbReference type="Proteomes" id="UP000403538"/>
    </source>
</evidence>
<dbReference type="CDD" id="cd19133">
    <property type="entry name" value="AKR_AKR5F1"/>
    <property type="match status" value="1"/>
</dbReference>
<dbReference type="Gene3D" id="3.20.20.100">
    <property type="entry name" value="NADP-dependent oxidoreductase domain"/>
    <property type="match status" value="1"/>
</dbReference>
<protein>
    <submittedName>
        <fullName evidence="8">2,5-didehydrogluconate reductase</fullName>
        <ecNumber evidence="8">1.-.-.-</ecNumber>
        <ecNumber evidence="8">1.1.1.274</ecNumber>
    </submittedName>
</protein>
<feature type="domain" description="NADP-dependent oxidoreductase" evidence="7">
    <location>
        <begin position="31"/>
        <end position="266"/>
    </location>
</feature>
<organism evidence="8 9">
    <name type="scientific">Streptococcus anginosus</name>
    <dbReference type="NCBI Taxonomy" id="1328"/>
    <lineage>
        <taxon>Bacteria</taxon>
        <taxon>Bacillati</taxon>
        <taxon>Bacillota</taxon>
        <taxon>Bacilli</taxon>
        <taxon>Lactobacillales</taxon>
        <taxon>Streptococcaceae</taxon>
        <taxon>Streptococcus</taxon>
        <taxon>Streptococcus anginosus group</taxon>
    </lineage>
</organism>
<proteinExistence type="inferred from homology"/>
<keyword evidence="2" id="KW-0521">NADP</keyword>
<gene>
    <name evidence="8" type="primary">ara1</name>
    <name evidence="8" type="ORF">NCTC11062_01032</name>
</gene>
<dbReference type="Pfam" id="PF00248">
    <property type="entry name" value="Aldo_ket_red"/>
    <property type="match status" value="1"/>
</dbReference>
<dbReference type="PROSITE" id="PS00798">
    <property type="entry name" value="ALDOKETO_REDUCTASE_1"/>
    <property type="match status" value="1"/>
</dbReference>
<dbReference type="FunFam" id="3.20.20.100:FF:000015">
    <property type="entry name" value="Oxidoreductase, aldo/keto reductase family"/>
    <property type="match status" value="1"/>
</dbReference>
<dbReference type="EMBL" id="CABEID010000001">
    <property type="protein sequence ID" value="VTS34278.1"/>
    <property type="molecule type" value="Genomic_DNA"/>
</dbReference>
<comment type="similarity">
    <text evidence="1">Belongs to the aldo/keto reductase family.</text>
</comment>
<dbReference type="InterPro" id="IPR036812">
    <property type="entry name" value="NAD(P)_OxRdtase_dom_sf"/>
</dbReference>
<evidence type="ECO:0000259" key="7">
    <source>
        <dbReference type="Pfam" id="PF00248"/>
    </source>
</evidence>
<sequence length="292" mass="33382">MIKIAKRGNHVQNITLNNGVEIPILGFGVYQIAPKDTKRAVLNAIKAGYRHFDTAQAYANEQEVGEAIRESGIDRKEFFITSKVWLSNYGYDKAYASVLESLDKMKLDYLDLMLLHQPFGDYYGAYRALEKLYKEGKLRAIGVSNFYPDRLSDIVAFNEITPQVNQVETHPLNQQIFAQENMIKNKVQIESWATFAEGRGDIFNNPILKNIADKHGKSTAQVMVRWQVQRGIVCLTKSSRFERMKENIDVFDFELSAENMVKIASMDTQTSLFFNHQEASTIDLFLGFLGRK</sequence>
<feature type="binding site" evidence="5">
    <location>
        <position position="116"/>
    </location>
    <ligand>
        <name>substrate</name>
    </ligand>
</feature>
<evidence type="ECO:0000256" key="3">
    <source>
        <dbReference type="ARBA" id="ARBA00023002"/>
    </source>
</evidence>
<dbReference type="EC" id="1.-.-.-" evidence="8"/>
<evidence type="ECO:0000256" key="1">
    <source>
        <dbReference type="ARBA" id="ARBA00007905"/>
    </source>
</evidence>
<evidence type="ECO:0000256" key="4">
    <source>
        <dbReference type="PIRSR" id="PIRSR000097-1"/>
    </source>
</evidence>
<dbReference type="AlphaFoldDB" id="A0A4U9Z3C4"/>
<dbReference type="GO" id="GO:0050580">
    <property type="term" value="F:2,5-didehydrogluconate reductase activity"/>
    <property type="evidence" value="ECO:0007669"/>
    <property type="project" value="UniProtKB-EC"/>
</dbReference>
<evidence type="ECO:0000256" key="2">
    <source>
        <dbReference type="ARBA" id="ARBA00022857"/>
    </source>
</evidence>
<accession>A0A4U9Z3C4</accession>
<dbReference type="PIRSF" id="PIRSF000097">
    <property type="entry name" value="AKR"/>
    <property type="match status" value="1"/>
</dbReference>
<dbReference type="SUPFAM" id="SSF51430">
    <property type="entry name" value="NAD(P)-linked oxidoreductase"/>
    <property type="match status" value="1"/>
</dbReference>
<feature type="site" description="Lowers pKa of active site Tyr" evidence="6">
    <location>
        <position position="83"/>
    </location>
</feature>
<dbReference type="Proteomes" id="UP000403538">
    <property type="component" value="Unassembled WGS sequence"/>
</dbReference>
<evidence type="ECO:0000256" key="5">
    <source>
        <dbReference type="PIRSR" id="PIRSR000097-2"/>
    </source>
</evidence>
<dbReference type="InterPro" id="IPR023210">
    <property type="entry name" value="NADP_OxRdtase_dom"/>
</dbReference>
<dbReference type="InterPro" id="IPR020471">
    <property type="entry name" value="AKR"/>
</dbReference>
<evidence type="ECO:0000313" key="8">
    <source>
        <dbReference type="EMBL" id="VTS34278.1"/>
    </source>
</evidence>
<reference evidence="8 9" key="1">
    <citation type="submission" date="2019-05" db="EMBL/GenBank/DDBJ databases">
        <authorList>
            <consortium name="Pathogen Informatics"/>
        </authorList>
    </citation>
    <scope>NUCLEOTIDE SEQUENCE [LARGE SCALE GENOMIC DNA]</scope>
    <source>
        <strain evidence="8 9">NCTC11062</strain>
    </source>
</reference>
<dbReference type="EC" id="1.1.1.274" evidence="8"/>
<dbReference type="PRINTS" id="PR00069">
    <property type="entry name" value="ALDKETRDTASE"/>
</dbReference>
<feature type="active site" description="Proton donor" evidence="4">
    <location>
        <position position="58"/>
    </location>
</feature>
<dbReference type="PANTHER" id="PTHR43827:SF3">
    <property type="entry name" value="NADP-DEPENDENT OXIDOREDUCTASE DOMAIN-CONTAINING PROTEIN"/>
    <property type="match status" value="1"/>
</dbReference>
<dbReference type="PANTHER" id="PTHR43827">
    <property type="entry name" value="2,5-DIKETO-D-GLUCONIC ACID REDUCTASE"/>
    <property type="match status" value="1"/>
</dbReference>
<name>A0A4U9Z3C4_STRAP</name>
<dbReference type="InterPro" id="IPR018170">
    <property type="entry name" value="Aldo/ket_reductase_CS"/>
</dbReference>
<keyword evidence="3 8" id="KW-0560">Oxidoreductase</keyword>